<dbReference type="PANTHER" id="PTHR38595">
    <property type="entry name" value="CYTOPLASMIC PROTEIN-RELATED"/>
    <property type="match status" value="1"/>
</dbReference>
<dbReference type="InterPro" id="IPR053176">
    <property type="entry name" value="T6SS_TssE1-like"/>
</dbReference>
<organism evidence="3 4">
    <name type="scientific">Paracoccus alkanivorans</name>
    <dbReference type="NCBI Taxonomy" id="2116655"/>
    <lineage>
        <taxon>Bacteria</taxon>
        <taxon>Pseudomonadati</taxon>
        <taxon>Pseudomonadota</taxon>
        <taxon>Alphaproteobacteria</taxon>
        <taxon>Rhodobacterales</taxon>
        <taxon>Paracoccaceae</taxon>
        <taxon>Paracoccus</taxon>
    </lineage>
</organism>
<dbReference type="OrthoDB" id="119583at2"/>
<sequence>MQLSGTCNLRSGDIMPSRRPSGVSSDDNTRGGLREMSLLHIFRDSAARRDSRDDARHYTEGERDLTLISQKRREGASEASLRRNLAQDIASLMNTIRLDVITDLSDSPRVRDSVINHGFQDMDSLWRNNRTPGDMANAIRLALTRNEPRLRAGTIEVRVDESEASVDQRLTFEIVAEMISDPTDIPLQFYAEVDPAAGKVAMTRMQGEA</sequence>
<dbReference type="SUPFAM" id="SSF160719">
    <property type="entry name" value="gpW/gp25-like"/>
    <property type="match status" value="1"/>
</dbReference>
<dbReference type="InterPro" id="IPR007048">
    <property type="entry name" value="IraD/Gp25-like"/>
</dbReference>
<protein>
    <recommendedName>
        <fullName evidence="2">IraD/Gp25-like domain-containing protein</fullName>
    </recommendedName>
</protein>
<proteinExistence type="predicted"/>
<keyword evidence="4" id="KW-1185">Reference proteome</keyword>
<dbReference type="EMBL" id="QOKZ01000003">
    <property type="protein sequence ID" value="RMC35426.1"/>
    <property type="molecule type" value="Genomic_DNA"/>
</dbReference>
<gene>
    <name evidence="3" type="ORF">C9E81_09330</name>
</gene>
<dbReference type="PANTHER" id="PTHR38595:SF1">
    <property type="entry name" value="TYPE VI SECRETION SYSTEM COMPONENT TSSE1"/>
    <property type="match status" value="1"/>
</dbReference>
<evidence type="ECO:0000259" key="2">
    <source>
        <dbReference type="Pfam" id="PF04965"/>
    </source>
</evidence>
<accession>A0A3M0MCD4</accession>
<feature type="region of interest" description="Disordered" evidence="1">
    <location>
        <begin position="1"/>
        <end position="31"/>
    </location>
</feature>
<dbReference type="AlphaFoldDB" id="A0A3M0MCD4"/>
<evidence type="ECO:0000313" key="3">
    <source>
        <dbReference type="EMBL" id="RMC35426.1"/>
    </source>
</evidence>
<dbReference type="Pfam" id="PF04965">
    <property type="entry name" value="GPW_gp25"/>
    <property type="match status" value="1"/>
</dbReference>
<comment type="caution">
    <text evidence="3">The sequence shown here is derived from an EMBL/GenBank/DDBJ whole genome shotgun (WGS) entry which is preliminary data.</text>
</comment>
<evidence type="ECO:0000256" key="1">
    <source>
        <dbReference type="SAM" id="MobiDB-lite"/>
    </source>
</evidence>
<feature type="domain" description="IraD/Gp25-like" evidence="2">
    <location>
        <begin position="80"/>
        <end position="182"/>
    </location>
</feature>
<evidence type="ECO:0000313" key="4">
    <source>
        <dbReference type="Proteomes" id="UP000273516"/>
    </source>
</evidence>
<reference evidence="3 4" key="1">
    <citation type="submission" date="2018-07" db="EMBL/GenBank/DDBJ databases">
        <authorList>
            <person name="Zhang Y."/>
            <person name="Wang L."/>
            <person name="Ma S."/>
        </authorList>
    </citation>
    <scope>NUCLEOTIDE SEQUENCE [LARGE SCALE GENOMIC DNA]</scope>
    <source>
        <strain evidence="3 4">4-2</strain>
    </source>
</reference>
<name>A0A3M0MCD4_9RHOB</name>
<dbReference type="Proteomes" id="UP000273516">
    <property type="component" value="Unassembled WGS sequence"/>
</dbReference>